<evidence type="ECO:0000256" key="2">
    <source>
        <dbReference type="SAM" id="SignalP"/>
    </source>
</evidence>
<evidence type="ECO:0000256" key="1">
    <source>
        <dbReference type="ARBA" id="ARBA00009438"/>
    </source>
</evidence>
<comment type="similarity">
    <text evidence="1">Belongs to the bacterial solute-binding protein 1 family. WtpA subfamily.</text>
</comment>
<dbReference type="Pfam" id="PF13531">
    <property type="entry name" value="SBP_bac_11"/>
    <property type="match status" value="1"/>
</dbReference>
<protein>
    <submittedName>
        <fullName evidence="3">ABC transporter substrate-binding protein</fullName>
    </submittedName>
</protein>
<sequence length="316" mass="33777">MKKWISARVVATVKHTLCLAAAALVVAHAKADDTFRVAYAGSMGVVMDKALGPAFAQREHVTYQGQGEGAYGLARLLASGRSSADVFVSITPGPMAILKDAGLIDDAVPVASTRMVIAYNPKGRFGDALRLAGSDASHPAWWQVLQTPGLRFGRTDPATDPQGQNIVFTMLLAQKYYHQPGLAQSVLGDIRNPQQVFGEGGLLTRLEAGQVDAASGYESATRSAKLPYIALPDELNLSNPAFAKAWYDTVDFSLPGADGKTKTVRPQPLVFYAAKLKNAAHPEAADRFIAFMTSAQGQQLFDANGYGQPKGEPLYH</sequence>
<dbReference type="PANTHER" id="PTHR30632:SF16">
    <property type="entry name" value="MOLYBDATE_TUNGSTATE-BINDING PROTEIN WTPA"/>
    <property type="match status" value="1"/>
</dbReference>
<dbReference type="Proteomes" id="UP000366945">
    <property type="component" value="Unassembled WGS sequence"/>
</dbReference>
<feature type="chain" id="PRO_5023012896" evidence="2">
    <location>
        <begin position="32"/>
        <end position="316"/>
    </location>
</feature>
<dbReference type="GeneID" id="300402675"/>
<reference evidence="3 4" key="1">
    <citation type="submission" date="2019-08" db="EMBL/GenBank/DDBJ databases">
        <authorList>
            <person name="Peeters C."/>
        </authorList>
    </citation>
    <scope>NUCLEOTIDE SEQUENCE [LARGE SCALE GENOMIC DNA]</scope>
    <source>
        <strain evidence="3 4">LMG 31114</strain>
    </source>
</reference>
<feature type="signal peptide" evidence="2">
    <location>
        <begin position="1"/>
        <end position="31"/>
    </location>
</feature>
<dbReference type="PANTHER" id="PTHR30632">
    <property type="entry name" value="MOLYBDATE-BINDING PERIPLASMIC PROTEIN"/>
    <property type="match status" value="1"/>
</dbReference>
<organism evidence="3 4">
    <name type="scientific">Pandoraea pneumonica</name>
    <dbReference type="NCBI Taxonomy" id="2508299"/>
    <lineage>
        <taxon>Bacteria</taxon>
        <taxon>Pseudomonadati</taxon>
        <taxon>Pseudomonadota</taxon>
        <taxon>Betaproteobacteria</taxon>
        <taxon>Burkholderiales</taxon>
        <taxon>Burkholderiaceae</taxon>
        <taxon>Pandoraea</taxon>
    </lineage>
</organism>
<dbReference type="SUPFAM" id="SSF53850">
    <property type="entry name" value="Periplasmic binding protein-like II"/>
    <property type="match status" value="1"/>
</dbReference>
<evidence type="ECO:0000313" key="3">
    <source>
        <dbReference type="EMBL" id="VVD71065.1"/>
    </source>
</evidence>
<dbReference type="RefSeq" id="WP_246182377.1">
    <property type="nucleotide sequence ID" value="NZ_CABPSK010000001.1"/>
</dbReference>
<proteinExistence type="inferred from homology"/>
<dbReference type="GO" id="GO:0030973">
    <property type="term" value="F:molybdate ion binding"/>
    <property type="evidence" value="ECO:0007669"/>
    <property type="project" value="TreeGrafter"/>
</dbReference>
<name>A0A5E4S6Y0_9BURK</name>
<gene>
    <name evidence="3" type="ORF">PPN31114_00611</name>
</gene>
<dbReference type="GO" id="GO:0015689">
    <property type="term" value="P:molybdate ion transport"/>
    <property type="evidence" value="ECO:0007669"/>
    <property type="project" value="TreeGrafter"/>
</dbReference>
<dbReference type="EMBL" id="CABPSK010000001">
    <property type="protein sequence ID" value="VVD71065.1"/>
    <property type="molecule type" value="Genomic_DNA"/>
</dbReference>
<dbReference type="AlphaFoldDB" id="A0A5E4S6Y0"/>
<keyword evidence="2" id="KW-0732">Signal</keyword>
<dbReference type="Gene3D" id="3.40.190.10">
    <property type="entry name" value="Periplasmic binding protein-like II"/>
    <property type="match status" value="2"/>
</dbReference>
<dbReference type="CDD" id="cd13540">
    <property type="entry name" value="PBP2_ModA_WtpA"/>
    <property type="match status" value="1"/>
</dbReference>
<evidence type="ECO:0000313" key="4">
    <source>
        <dbReference type="Proteomes" id="UP000366945"/>
    </source>
</evidence>
<keyword evidence="4" id="KW-1185">Reference proteome</keyword>
<dbReference type="InterPro" id="IPR050682">
    <property type="entry name" value="ModA/WtpA"/>
</dbReference>
<accession>A0A5E4S6Y0</accession>